<dbReference type="SMART" id="SM00666">
    <property type="entry name" value="PB1"/>
    <property type="match status" value="1"/>
</dbReference>
<feature type="compositionally biased region" description="Low complexity" evidence="9">
    <location>
        <begin position="1064"/>
        <end position="1079"/>
    </location>
</feature>
<dbReference type="InterPro" id="IPR000270">
    <property type="entry name" value="PB1_dom"/>
</dbReference>
<keyword evidence="13" id="KW-1185">Reference proteome</keyword>
<dbReference type="InterPro" id="IPR001680">
    <property type="entry name" value="WD40_rpt"/>
</dbReference>
<dbReference type="PROSITE" id="PS50294">
    <property type="entry name" value="WD_REPEATS_REGION"/>
    <property type="match status" value="3"/>
</dbReference>
<evidence type="ECO:0000256" key="5">
    <source>
        <dbReference type="ARBA" id="ARBA00022777"/>
    </source>
</evidence>
<feature type="repeat" description="WD" evidence="7">
    <location>
        <begin position="1450"/>
        <end position="1471"/>
    </location>
</feature>
<dbReference type="Gene3D" id="3.10.20.90">
    <property type="entry name" value="Phosphatidylinositol 3-kinase Catalytic Subunit, Chain A, domain 1"/>
    <property type="match status" value="1"/>
</dbReference>
<dbReference type="InterPro" id="IPR015943">
    <property type="entry name" value="WD40/YVTN_repeat-like_dom_sf"/>
</dbReference>
<gene>
    <name evidence="12" type="ORF">TrCOL_g12497</name>
</gene>
<dbReference type="InterPro" id="IPR053793">
    <property type="entry name" value="PB1-like"/>
</dbReference>
<dbReference type="PANTHER" id="PTHR48016">
    <property type="entry name" value="MAP KINASE KINASE KINASE SSK2-RELATED-RELATED"/>
    <property type="match status" value="1"/>
</dbReference>
<evidence type="ECO:0000259" key="10">
    <source>
        <dbReference type="PROSITE" id="PS50011"/>
    </source>
</evidence>
<dbReference type="EMBL" id="BRYA01000417">
    <property type="protein sequence ID" value="GMI48681.1"/>
    <property type="molecule type" value="Genomic_DNA"/>
</dbReference>
<organism evidence="12 13">
    <name type="scientific">Triparma columacea</name>
    <dbReference type="NCBI Taxonomy" id="722753"/>
    <lineage>
        <taxon>Eukaryota</taxon>
        <taxon>Sar</taxon>
        <taxon>Stramenopiles</taxon>
        <taxon>Ochrophyta</taxon>
        <taxon>Bolidophyceae</taxon>
        <taxon>Parmales</taxon>
        <taxon>Triparmaceae</taxon>
        <taxon>Triparma</taxon>
    </lineage>
</organism>
<evidence type="ECO:0000256" key="9">
    <source>
        <dbReference type="SAM" id="MobiDB-lite"/>
    </source>
</evidence>
<keyword evidence="6 8" id="KW-0067">ATP-binding</keyword>
<dbReference type="Pfam" id="PF00400">
    <property type="entry name" value="WD40"/>
    <property type="match status" value="6"/>
</dbReference>
<feature type="region of interest" description="Disordered" evidence="9">
    <location>
        <begin position="1"/>
        <end position="56"/>
    </location>
</feature>
<keyword evidence="5" id="KW-0418">Kinase</keyword>
<feature type="compositionally biased region" description="Basic and acidic residues" evidence="9">
    <location>
        <begin position="664"/>
        <end position="674"/>
    </location>
</feature>
<dbReference type="SUPFAM" id="SSF54277">
    <property type="entry name" value="CAD &amp; PB1 domains"/>
    <property type="match status" value="1"/>
</dbReference>
<dbReference type="PROSITE" id="PS00678">
    <property type="entry name" value="WD_REPEATS_1"/>
    <property type="match status" value="3"/>
</dbReference>
<dbReference type="InterPro" id="IPR011009">
    <property type="entry name" value="Kinase-like_dom_sf"/>
</dbReference>
<feature type="compositionally biased region" description="Polar residues" evidence="9">
    <location>
        <begin position="354"/>
        <end position="366"/>
    </location>
</feature>
<evidence type="ECO:0000256" key="8">
    <source>
        <dbReference type="PROSITE-ProRule" id="PRU10141"/>
    </source>
</evidence>
<feature type="compositionally biased region" description="Gly residues" evidence="9">
    <location>
        <begin position="1051"/>
        <end position="1063"/>
    </location>
</feature>
<feature type="repeat" description="WD" evidence="7">
    <location>
        <begin position="1338"/>
        <end position="1379"/>
    </location>
</feature>
<dbReference type="Gene3D" id="3.30.200.20">
    <property type="entry name" value="Phosphorylase Kinase, domain 1"/>
    <property type="match status" value="1"/>
</dbReference>
<feature type="region of interest" description="Disordered" evidence="9">
    <location>
        <begin position="731"/>
        <end position="857"/>
    </location>
</feature>
<feature type="domain" description="PB1" evidence="11">
    <location>
        <begin position="67"/>
        <end position="146"/>
    </location>
</feature>
<feature type="region of interest" description="Disordered" evidence="9">
    <location>
        <begin position="330"/>
        <end position="378"/>
    </location>
</feature>
<evidence type="ECO:0000313" key="12">
    <source>
        <dbReference type="EMBL" id="GMI48681.1"/>
    </source>
</evidence>
<dbReference type="Pfam" id="PF00564">
    <property type="entry name" value="PB1"/>
    <property type="match status" value="1"/>
</dbReference>
<evidence type="ECO:0000259" key="11">
    <source>
        <dbReference type="PROSITE" id="PS51745"/>
    </source>
</evidence>
<dbReference type="InterPro" id="IPR000719">
    <property type="entry name" value="Prot_kinase_dom"/>
</dbReference>
<dbReference type="InterPro" id="IPR050538">
    <property type="entry name" value="MAP_kinase_kinase_kinase"/>
</dbReference>
<evidence type="ECO:0000256" key="7">
    <source>
        <dbReference type="PROSITE-ProRule" id="PRU00221"/>
    </source>
</evidence>
<accession>A0A9W7GPS9</accession>
<evidence type="ECO:0000256" key="1">
    <source>
        <dbReference type="ARBA" id="ARBA00022574"/>
    </source>
</evidence>
<dbReference type="PROSITE" id="PS50082">
    <property type="entry name" value="WD_REPEATS_2"/>
    <property type="match status" value="7"/>
</dbReference>
<dbReference type="PROSITE" id="PS50011">
    <property type="entry name" value="PROTEIN_KINASE_DOM"/>
    <property type="match status" value="1"/>
</dbReference>
<feature type="compositionally biased region" description="Polar residues" evidence="9">
    <location>
        <begin position="837"/>
        <end position="849"/>
    </location>
</feature>
<proteinExistence type="predicted"/>
<feature type="repeat" description="WD" evidence="7">
    <location>
        <begin position="1185"/>
        <end position="1224"/>
    </location>
</feature>
<dbReference type="Gene3D" id="2.130.10.10">
    <property type="entry name" value="YVTN repeat-like/Quinoprotein amine dehydrogenase"/>
    <property type="match status" value="2"/>
</dbReference>
<feature type="repeat" description="WD" evidence="7">
    <location>
        <begin position="1380"/>
        <end position="1422"/>
    </location>
</feature>
<dbReference type="PROSITE" id="PS00107">
    <property type="entry name" value="PROTEIN_KINASE_ATP"/>
    <property type="match status" value="1"/>
</dbReference>
<feature type="domain" description="Protein kinase" evidence="10">
    <location>
        <begin position="262"/>
        <end position="610"/>
    </location>
</feature>
<dbReference type="PRINTS" id="PR00320">
    <property type="entry name" value="GPROTEINBRPT"/>
</dbReference>
<keyword evidence="1 7" id="KW-0853">WD repeat</keyword>
<feature type="repeat" description="WD" evidence="7">
    <location>
        <begin position="1517"/>
        <end position="1551"/>
    </location>
</feature>
<feature type="binding site" evidence="8">
    <location>
        <position position="291"/>
    </location>
    <ligand>
        <name>ATP</name>
        <dbReference type="ChEBI" id="CHEBI:30616"/>
    </ligand>
</feature>
<dbReference type="Pfam" id="PF00069">
    <property type="entry name" value="Pkinase"/>
    <property type="match status" value="3"/>
</dbReference>
<dbReference type="PANTHER" id="PTHR48016:SF56">
    <property type="entry name" value="MAPKK KINASE"/>
    <property type="match status" value="1"/>
</dbReference>
<dbReference type="SUPFAM" id="SSF50978">
    <property type="entry name" value="WD40 repeat-like"/>
    <property type="match status" value="1"/>
</dbReference>
<evidence type="ECO:0000256" key="3">
    <source>
        <dbReference type="ARBA" id="ARBA00022737"/>
    </source>
</evidence>
<evidence type="ECO:0000256" key="2">
    <source>
        <dbReference type="ARBA" id="ARBA00022679"/>
    </source>
</evidence>
<dbReference type="InterPro" id="IPR017441">
    <property type="entry name" value="Protein_kinase_ATP_BS"/>
</dbReference>
<dbReference type="InterPro" id="IPR019775">
    <property type="entry name" value="WD40_repeat_CS"/>
</dbReference>
<dbReference type="CDD" id="cd00200">
    <property type="entry name" value="WD40"/>
    <property type="match status" value="1"/>
</dbReference>
<evidence type="ECO:0000313" key="13">
    <source>
        <dbReference type="Proteomes" id="UP001165065"/>
    </source>
</evidence>
<keyword evidence="2" id="KW-0808">Transferase</keyword>
<dbReference type="SMART" id="SM00320">
    <property type="entry name" value="WD40"/>
    <property type="match status" value="8"/>
</dbReference>
<keyword evidence="4 8" id="KW-0547">Nucleotide-binding</keyword>
<feature type="compositionally biased region" description="Basic residues" evidence="9">
    <location>
        <begin position="751"/>
        <end position="773"/>
    </location>
</feature>
<feature type="region of interest" description="Disordered" evidence="9">
    <location>
        <begin position="227"/>
        <end position="255"/>
    </location>
</feature>
<dbReference type="Proteomes" id="UP001165065">
    <property type="component" value="Unassembled WGS sequence"/>
</dbReference>
<feature type="region of interest" description="Disordered" evidence="9">
    <location>
        <begin position="1046"/>
        <end position="1095"/>
    </location>
</feature>
<dbReference type="InterPro" id="IPR036322">
    <property type="entry name" value="WD40_repeat_dom_sf"/>
</dbReference>
<feature type="region of interest" description="Disordered" evidence="9">
    <location>
        <begin position="640"/>
        <end position="692"/>
    </location>
</feature>
<dbReference type="InterPro" id="IPR020472">
    <property type="entry name" value="WD40_PAC1"/>
</dbReference>
<dbReference type="PROSITE" id="PS51745">
    <property type="entry name" value="PB1"/>
    <property type="match status" value="1"/>
</dbReference>
<feature type="compositionally biased region" description="Polar residues" evidence="9">
    <location>
        <begin position="239"/>
        <end position="255"/>
    </location>
</feature>
<comment type="caution">
    <text evidence="12">The sequence shown here is derived from an EMBL/GenBank/DDBJ whole genome shotgun (WGS) entry which is preliminary data.</text>
</comment>
<feature type="repeat" description="WD" evidence="7">
    <location>
        <begin position="1314"/>
        <end position="1327"/>
    </location>
</feature>
<dbReference type="GO" id="GO:0004672">
    <property type="term" value="F:protein kinase activity"/>
    <property type="evidence" value="ECO:0007669"/>
    <property type="project" value="InterPro"/>
</dbReference>
<feature type="compositionally biased region" description="Low complexity" evidence="9">
    <location>
        <begin position="330"/>
        <end position="346"/>
    </location>
</feature>
<keyword evidence="3" id="KW-0677">Repeat</keyword>
<dbReference type="GO" id="GO:0005524">
    <property type="term" value="F:ATP binding"/>
    <property type="evidence" value="ECO:0007669"/>
    <property type="project" value="UniProtKB-UniRule"/>
</dbReference>
<feature type="compositionally biased region" description="Basic and acidic residues" evidence="9">
    <location>
        <begin position="1115"/>
        <end position="1125"/>
    </location>
</feature>
<dbReference type="Gene3D" id="1.10.510.10">
    <property type="entry name" value="Transferase(Phosphotransferase) domain 1"/>
    <property type="match status" value="1"/>
</dbReference>
<name>A0A9W7GPS9_9STRA</name>
<feature type="compositionally biased region" description="Polar residues" evidence="9">
    <location>
        <begin position="46"/>
        <end position="55"/>
    </location>
</feature>
<feature type="compositionally biased region" description="Polar residues" evidence="9">
    <location>
        <begin position="1080"/>
        <end position="1094"/>
    </location>
</feature>
<feature type="repeat" description="WD" evidence="7">
    <location>
        <begin position="1475"/>
        <end position="1516"/>
    </location>
</feature>
<dbReference type="SUPFAM" id="SSF56112">
    <property type="entry name" value="Protein kinase-like (PK-like)"/>
    <property type="match status" value="1"/>
</dbReference>
<dbReference type="PROSITE" id="PS00108">
    <property type="entry name" value="PROTEIN_KINASE_ST"/>
    <property type="match status" value="1"/>
</dbReference>
<sequence>MFKNTSLSPSPPPEVSYSAPHPSPSSHTIQSPSNMRPLSLDDEFNPQYSPYNDTYRNAAPPMPSPLQIRLKCYNMHDIRAISISEGTSFRSLKQRLAQDYGFEVSLKYEDPDGDYITLSCQNDLNELFQSVIQHKNTVVKVLVDEFGQEKSSQRVLLSPTPTASAATLNPLPRSSAPTNPVAISSLTISPAAEITHNVPTPSTAEHSVPTIVAATTTEVQQTLRPIPTPMTSTERHFTSPPNQTTTSTERHFTSPSATKIRWQRAELIGSGAFGRVYLGLNLDTGQLMAVKHLDMAEVSGKELSALSNEVQTLKGLRHENIVQYLGCDFSSSSTDPSDPSESASTATDRDSKSKSPSVHSTASSGMLSHHPAHARDPNSPTGTFSIFLEYVSGGSVRNLLDKFGTLSEDLVNNYSRQLLLGLEYLHHNGIAHRDIKAANILIANDGVIKLADFGAAKRIARNGVSSLTLSGGKAADNGKDEEEDVGKIMEMIKNENNSSDNKGLRSTRGVKGTPLWMAPEVIKETLARNGWKKADIWSVGCTIIEMATGKPPWSQYSNAVTAMYHIACMEDPPTLPETMTSEGKRFLESCFHRDPSKRGEVSSMIMHPWIMAFSRSRNLKSKASSRYVASRGGNVFAGVGDMDTANRPSTSAGERLWTAGAGAEKWERERDRRERAKKAREKSAAAAAAEVATSALVHEPAPIASPPTDPSPIAAAATAAASTPAIPIQKHVSPMETSFSSASPDIATRKERSRKKNSKEKSSKRRSSSKKRANGSSTSSKGRGRYKSSAEVATAVEEGNPLHASLSPSTNPPPYQFSSPPDSDSKKRRSRMDTSTERNIATTTTNLTFGSDDDGSVSKLGVSVDLNRGDLRPLKSPVRLIGSPSVLNAAIQPRSPTVLNAPDSPLSFAKGFGRDKERRKKGFANIIDFNANIEAPQGIKRSMSLESANNENAHLLSLLQRSTTAAPFHALDAVSAGIIEPERARTSMGVAGPFEQGNKMNFNSDEGSLDDGSSMYNSSMEFEAVNAAPGGGIIIAPLSNAPLTGFKHKGGGSSDKGGGGGSLHKGSNSSSKDNTNSNSPRGYNNDSSMENSVDSMEGHAVAALERVNLNVSEKRGRGFLDDKPNRQSRRPTLDAEEELRLEKYVSPLLANKSSSRHIPPLAPPIKNVGDAGEVAVEPENKGVVLTGHTGSVNHLAKLGSKGDMELMDFVVSAGSDSTVRIWNVVKGMCVGRCTDVNGGADQGAISALTTVQDGGSGSSIVTGNDNGYIRLWDLGRSEGGDATLQSKFAAHKGRITCLVSEKEGAGELVNTPRLVSSGTDRTIRMWDPRMRKPQVFLFKGHTDTVNTILLDASSSCVVSGGRDQSVRIWDIRTGRQRSSMMEHFGSVNCLAVSKEKNGSYLSSGRDGVICLWKRGSGEFTKSLRQGPNAKAVGCLAVKGGEGSDGSSRSLSGSSDGSLRVWDHGRGKCLRVLGGGQGAKAAVTTARWSNTPGHVLSGSIDGKVRLWDCRAGRCLQYIQGHSGAVTSLLVVGGFCVTSGRDGALRIWSAGMR</sequence>
<dbReference type="SMART" id="SM00220">
    <property type="entry name" value="S_TKc"/>
    <property type="match status" value="1"/>
</dbReference>
<dbReference type="InterPro" id="IPR008271">
    <property type="entry name" value="Ser/Thr_kinase_AS"/>
</dbReference>
<evidence type="ECO:0000256" key="6">
    <source>
        <dbReference type="ARBA" id="ARBA00022840"/>
    </source>
</evidence>
<dbReference type="CDD" id="cd06606">
    <property type="entry name" value="STKc_MAPKKK"/>
    <property type="match status" value="1"/>
</dbReference>
<dbReference type="OrthoDB" id="266718at2759"/>
<evidence type="ECO:0000256" key="4">
    <source>
        <dbReference type="ARBA" id="ARBA00022741"/>
    </source>
</evidence>
<protein>
    <submittedName>
        <fullName evidence="12">Uncharacterized protein</fullName>
    </submittedName>
</protein>
<reference evidence="13" key="1">
    <citation type="journal article" date="2023" name="Commun. Biol.">
        <title>Genome analysis of Parmales, the sister group of diatoms, reveals the evolutionary specialization of diatoms from phago-mixotrophs to photoautotrophs.</title>
        <authorList>
            <person name="Ban H."/>
            <person name="Sato S."/>
            <person name="Yoshikawa S."/>
            <person name="Yamada K."/>
            <person name="Nakamura Y."/>
            <person name="Ichinomiya M."/>
            <person name="Sato N."/>
            <person name="Blanc-Mathieu R."/>
            <person name="Endo H."/>
            <person name="Kuwata A."/>
            <person name="Ogata H."/>
        </authorList>
    </citation>
    <scope>NUCLEOTIDE SEQUENCE [LARGE SCALE GENOMIC DNA]</scope>
</reference>
<feature type="region of interest" description="Disordered" evidence="9">
    <location>
        <begin position="1115"/>
        <end position="1134"/>
    </location>
</feature>
<dbReference type="CDD" id="cd05992">
    <property type="entry name" value="PB1"/>
    <property type="match status" value="1"/>
</dbReference>